<dbReference type="EMBL" id="FLQV01000839">
    <property type="protein sequence ID" value="SBS98419.1"/>
    <property type="molecule type" value="Genomic_DNA"/>
</dbReference>
<feature type="transmembrane region" description="Helical" evidence="10">
    <location>
        <begin position="284"/>
        <end position="311"/>
    </location>
</feature>
<dbReference type="GO" id="GO:0005524">
    <property type="term" value="F:ATP binding"/>
    <property type="evidence" value="ECO:0007669"/>
    <property type="project" value="UniProtKB-KW"/>
</dbReference>
<evidence type="ECO:0000256" key="3">
    <source>
        <dbReference type="ARBA" id="ARBA00022448"/>
    </source>
</evidence>
<keyword evidence="5" id="KW-0547">Nucleotide-binding</keyword>
<evidence type="ECO:0000313" key="14">
    <source>
        <dbReference type="Proteomes" id="UP000078546"/>
    </source>
</evidence>
<reference evidence="14" key="1">
    <citation type="submission" date="2016-05" db="EMBL/GenBank/DDBJ databases">
        <authorList>
            <person name="Naeem Raeece"/>
        </authorList>
    </citation>
    <scope>NUCLEOTIDE SEQUENCE [LARGE SCALE GENOMIC DNA]</scope>
</reference>
<dbReference type="PROSITE" id="PS50929">
    <property type="entry name" value="ABC_TM1F"/>
    <property type="match status" value="2"/>
</dbReference>
<feature type="transmembrane region" description="Helical" evidence="10">
    <location>
        <begin position="95"/>
        <end position="120"/>
    </location>
</feature>
<evidence type="ECO:0000313" key="13">
    <source>
        <dbReference type="EMBL" id="SBS98419.1"/>
    </source>
</evidence>
<feature type="transmembrane region" description="Helical" evidence="10">
    <location>
        <begin position="1218"/>
        <end position="1240"/>
    </location>
</feature>
<feature type="domain" description="ABC transporter" evidence="11">
    <location>
        <begin position="1558"/>
        <end position="1821"/>
    </location>
</feature>
<name>A0A1A8WZK6_PLAOA</name>
<dbReference type="PANTHER" id="PTHR24223">
    <property type="entry name" value="ATP-BINDING CASSETTE SUB-FAMILY C"/>
    <property type="match status" value="1"/>
</dbReference>
<dbReference type="Proteomes" id="UP000078546">
    <property type="component" value="Unassembled WGS sequence"/>
</dbReference>
<keyword evidence="6" id="KW-0067">ATP-binding</keyword>
<dbReference type="InterPro" id="IPR050173">
    <property type="entry name" value="ABC_transporter_C-like"/>
</dbReference>
<organism evidence="13 14">
    <name type="scientific">Plasmodium ovale curtisi</name>
    <dbReference type="NCBI Taxonomy" id="864141"/>
    <lineage>
        <taxon>Eukaryota</taxon>
        <taxon>Sar</taxon>
        <taxon>Alveolata</taxon>
        <taxon>Apicomplexa</taxon>
        <taxon>Aconoidasida</taxon>
        <taxon>Haemosporida</taxon>
        <taxon>Plasmodiidae</taxon>
        <taxon>Plasmodium</taxon>
        <taxon>Plasmodium (Plasmodium)</taxon>
    </lineage>
</organism>
<feature type="transmembrane region" description="Helical" evidence="10">
    <location>
        <begin position="1294"/>
        <end position="1312"/>
    </location>
</feature>
<accession>A0A1A8WZK6</accession>
<feature type="transmembrane region" description="Helical" evidence="10">
    <location>
        <begin position="140"/>
        <end position="163"/>
    </location>
</feature>
<evidence type="ECO:0000256" key="2">
    <source>
        <dbReference type="ARBA" id="ARBA00009726"/>
    </source>
</evidence>
<dbReference type="GO" id="GO:0016020">
    <property type="term" value="C:membrane"/>
    <property type="evidence" value="ECO:0007669"/>
    <property type="project" value="UniProtKB-SubCell"/>
</dbReference>
<dbReference type="InterPro" id="IPR027417">
    <property type="entry name" value="P-loop_NTPase"/>
</dbReference>
<evidence type="ECO:0000256" key="4">
    <source>
        <dbReference type="ARBA" id="ARBA00022692"/>
    </source>
</evidence>
<feature type="region of interest" description="Disordered" evidence="9">
    <location>
        <begin position="809"/>
        <end position="828"/>
    </location>
</feature>
<evidence type="ECO:0000259" key="11">
    <source>
        <dbReference type="PROSITE" id="PS50893"/>
    </source>
</evidence>
<comment type="subcellular location">
    <subcellularLocation>
        <location evidence="1">Membrane</location>
        <topology evidence="1">Multi-pass membrane protein</topology>
    </subcellularLocation>
</comment>
<dbReference type="SMART" id="SM00382">
    <property type="entry name" value="AAA"/>
    <property type="match status" value="2"/>
</dbReference>
<evidence type="ECO:0000259" key="12">
    <source>
        <dbReference type="PROSITE" id="PS50929"/>
    </source>
</evidence>
<evidence type="ECO:0000256" key="1">
    <source>
        <dbReference type="ARBA" id="ARBA00004141"/>
    </source>
</evidence>
<dbReference type="InterPro" id="IPR003593">
    <property type="entry name" value="AAA+_ATPase"/>
</dbReference>
<evidence type="ECO:0000256" key="5">
    <source>
        <dbReference type="ARBA" id="ARBA00022741"/>
    </source>
</evidence>
<comment type="similarity">
    <text evidence="2">Belongs to the ABC transporter superfamily. ABCC family. Conjugate transporter (TC 3.A.1.208) subfamily.</text>
</comment>
<evidence type="ECO:0000256" key="7">
    <source>
        <dbReference type="ARBA" id="ARBA00022989"/>
    </source>
</evidence>
<keyword evidence="3" id="KW-0813">Transport</keyword>
<dbReference type="Gene3D" id="3.40.50.300">
    <property type="entry name" value="P-loop containing nucleotide triphosphate hydrolases"/>
    <property type="match status" value="2"/>
</dbReference>
<feature type="transmembrane region" description="Helical" evidence="10">
    <location>
        <begin position="1396"/>
        <end position="1418"/>
    </location>
</feature>
<evidence type="ECO:0000256" key="8">
    <source>
        <dbReference type="ARBA" id="ARBA00023136"/>
    </source>
</evidence>
<feature type="domain" description="ABC transmembrane type-1" evidence="12">
    <location>
        <begin position="1172"/>
        <end position="1414"/>
    </location>
</feature>
<evidence type="ECO:0000256" key="9">
    <source>
        <dbReference type="SAM" id="MobiDB-lite"/>
    </source>
</evidence>
<dbReference type="SUPFAM" id="SSF52540">
    <property type="entry name" value="P-loop containing nucleoside triphosphate hydrolases"/>
    <property type="match status" value="2"/>
</dbReference>
<dbReference type="Gene3D" id="1.20.1560.10">
    <property type="entry name" value="ABC transporter type 1, transmembrane domain"/>
    <property type="match status" value="2"/>
</dbReference>
<feature type="transmembrane region" description="Helical" evidence="10">
    <location>
        <begin position="395"/>
        <end position="421"/>
    </location>
</feature>
<feature type="transmembrane region" description="Helical" evidence="10">
    <location>
        <begin position="1445"/>
        <end position="1464"/>
    </location>
</feature>
<dbReference type="Pfam" id="PF00005">
    <property type="entry name" value="ABC_tran"/>
    <property type="match status" value="2"/>
</dbReference>
<proteinExistence type="inferred from homology"/>
<keyword evidence="8 10" id="KW-0472">Membrane</keyword>
<dbReference type="GO" id="GO:0140359">
    <property type="term" value="F:ABC-type transporter activity"/>
    <property type="evidence" value="ECO:0007669"/>
    <property type="project" value="InterPro"/>
</dbReference>
<gene>
    <name evidence="13" type="ORF">POVCU1_046010</name>
</gene>
<dbReference type="FunFam" id="1.20.1560.10:FF:000067">
    <property type="entry name" value="Multidrug resistance protein 1"/>
    <property type="match status" value="1"/>
</dbReference>
<dbReference type="GO" id="GO:0016887">
    <property type="term" value="F:ATP hydrolysis activity"/>
    <property type="evidence" value="ECO:0007669"/>
    <property type="project" value="InterPro"/>
</dbReference>
<protein>
    <submittedName>
        <fullName evidence="13">Multidrug resistance-associated protein 2 (MRP2)</fullName>
    </submittedName>
</protein>
<dbReference type="Pfam" id="PF00664">
    <property type="entry name" value="ABC_membrane"/>
    <property type="match status" value="1"/>
</dbReference>
<feature type="domain" description="ABC transporter" evidence="11">
    <location>
        <begin position="614"/>
        <end position="869"/>
    </location>
</feature>
<dbReference type="InterPro" id="IPR003439">
    <property type="entry name" value="ABC_transporter-like_ATP-bd"/>
</dbReference>
<feature type="transmembrane region" description="Helical" evidence="10">
    <location>
        <begin position="1158"/>
        <end position="1183"/>
    </location>
</feature>
<feature type="transmembrane region" description="Helical" evidence="10">
    <location>
        <begin position="1252"/>
        <end position="1273"/>
    </location>
</feature>
<feature type="transmembrane region" description="Helical" evidence="10">
    <location>
        <begin position="1318"/>
        <end position="1335"/>
    </location>
</feature>
<dbReference type="PANTHER" id="PTHR24223:SF456">
    <property type="entry name" value="MULTIDRUG RESISTANCE-ASSOCIATED PROTEIN LETHAL(2)03659"/>
    <property type="match status" value="1"/>
</dbReference>
<feature type="transmembrane region" description="Helical" evidence="10">
    <location>
        <begin position="317"/>
        <end position="342"/>
    </location>
</feature>
<dbReference type="InterPro" id="IPR011527">
    <property type="entry name" value="ABC1_TM_dom"/>
</dbReference>
<evidence type="ECO:0000256" key="6">
    <source>
        <dbReference type="ARBA" id="ARBA00022840"/>
    </source>
</evidence>
<dbReference type="SUPFAM" id="SSF90123">
    <property type="entry name" value="ABC transporter transmembrane region"/>
    <property type="match status" value="2"/>
</dbReference>
<keyword evidence="4 10" id="KW-0812">Transmembrane</keyword>
<sequence>MSGRKWEEQNGQNRGCIMKNISFFRFVTFDWITKLLSKIKNDEHFELPVIEENNFIGYYTHELGKNIKKISGDNNRNRNRGGVTIAVLKAFKLPLCCVTFFHIIHTLFLIFVALCIEKYILLIKGQYVFSVPYLQKYSNFIFGLLVVSVICFDLFFDAVLTFFDYRLRLNMEVTVMYFLYKINLGYFSNSLTNFPPHAGEATKRGESTGGGGEATKGRNVTGHQVIEMENMKTRNDERISLKEEKKPINEKNTSNVEITNGGGGGGGGGCDINIYNIMFVDTPFLIYFISSLIDLCNMVIKFIISFYMFYYKMGGEAVFNGVCLITLMYSLMFTFEFAASLYKIKYLKYRDSRIDNMHHVLKEYKLMKIFNWESIAFDYINDYRKKEMKYCKIRIYLNSLSNYINNISVNVVEVGIFFFFIKGELNSNKPINVSSIITPLFVYKSLISGISNFPNVINNLLEGVINIGRINRYIQHYLQQDFLLESGKLHKRNDPYAVKKCRNYWTNGWAPDDDDDDNVLFPGYPTQNGKSKNYEQFRKNMNTQGGKRVFTNFFRLLFFQRKRKNVYPLHGCDHNWNRNLDRSLDHSKDHIRDQGCSYSVRISVSDDPMENVIVKLENCSFVSNRGSNVAEEECKLKDINLTLRNNTIAIIIGNVGSGKTLFFNSMLGKLKLVKGNYYVKNFLHNMPVLYVPQINWVSVGTVRSMIVFGNKYDPSIYYQSIVQSELLYDIISFKKKDLRYVNDEHSLSNGQKARICLARALYHHYIHMKDLLNIYKSRQSDGKCDYQGGKYLCEKENKTVNYSCNTTISTSKEGGMPPTEVTELPSTSVSASAPMSAHMSAATPAATSAPTSADAVSGRKFHKENVPFVEEEVRSCLEESGMSYLYLLDDVFSALDPCIATNIFYNLFCDKEKISQFKDRCGFVITMNENIWKSLLTKQILSDLQYEVHVYKLGNNTLHFEGEASEYVKKNNITIKEDAQMENFTSMGRKRRLSSFCQQIDLPLDENEQLGKRTKSSDIKFNKFILLKQLKTMYSFRVEPVMIESHLTDFKRKYTTVTQNYVEDELELKKMGSTYSNSYNNIGGKKCIGSYVEFLIKDSKQGRESMEENEELHIHEFERVNKMLQAQLKNYYAYDEYMYDNENEGDLSFKGNIKIETFIWYLSKLGKSLICIIVIFMLCSIFLDEIKNVLLFVASTLLKSGDKNDEEILKKQLVYLKYFVLLPSISLVTTLIAFMLIAYGVTLSASKIHTEVLHSILYAPIHAFYSNNLGNIISRFITDINVLDNGIIKRIYKTFYTFFRFLFTIFLLIYMIKYTYCIFPFIMLIIYIFVFKRYSHGCKEAQRGFLSTHSPLCTIYSNTIIGKDIINLYKKNEYFLKIYENRIFAFRNYTIFKWSITIWASLYVQLIVLLLTLFYIMYPHIFSHSINDNEDPVLNEIMHEKYSSTIGYCITFSCSLGFIIKALLYDYTHVEKEMCSTQRLEECSNMIHERVFVDEEKAVSTSVGGVGTDGSGGSGGSGGGEVDGAVPSECFPLEGAKSKYGLHFENVFVSYKKKVYVDKTNNVYHYANEKSCLRNINIYALRGQNIGIVGKSGAGKSTTILSILGLIPTTRGRITIEGRDIQSMSLEEKKKIIGVLPQSSFTFFNWNIRTFIDPYKNFTDVEIVDAFKLIGINLSFNDLDKYIYKQKKKKKGHNNINREKKCMNMHNFISLSDDCIRYLSLVRIFLNRHNYKLVLIDEIPVFNFNNNSTIKNTFFTHDIKSFDFVIRNYFKKTTVLIITHDASTLSCCDFIYVVSKGEVVYKCSYADVKTQVELANIIERQTR</sequence>
<dbReference type="PROSITE" id="PS50893">
    <property type="entry name" value="ABC_TRANSPORTER_2"/>
    <property type="match status" value="2"/>
</dbReference>
<dbReference type="InterPro" id="IPR036640">
    <property type="entry name" value="ABC1_TM_sf"/>
</dbReference>
<evidence type="ECO:0000256" key="10">
    <source>
        <dbReference type="SAM" id="Phobius"/>
    </source>
</evidence>
<feature type="domain" description="ABC transmembrane type-1" evidence="12">
    <location>
        <begin position="276"/>
        <end position="462"/>
    </location>
</feature>
<keyword evidence="7 10" id="KW-1133">Transmembrane helix</keyword>